<dbReference type="Gene3D" id="3.30.70.270">
    <property type="match status" value="1"/>
</dbReference>
<dbReference type="InterPro" id="IPR043128">
    <property type="entry name" value="Rev_trsase/Diguanyl_cyclase"/>
</dbReference>
<sequence length="88" mass="10347">MRICGKRTVNKALRKVLYQVSDVNNILATLKKGRIFAKLNLTQAYQQLLVDEASAQLKTIITHNRAFKSWWYRMACYKAFDLFRTNFT</sequence>
<name>A0A0V1L278_9BILA</name>
<protein>
    <recommendedName>
        <fullName evidence="3">Reverse transcriptase domain-containing protein</fullName>
    </recommendedName>
</protein>
<dbReference type="SUPFAM" id="SSF56672">
    <property type="entry name" value="DNA/RNA polymerases"/>
    <property type="match status" value="1"/>
</dbReference>
<evidence type="ECO:0000313" key="2">
    <source>
        <dbReference type="Proteomes" id="UP000054721"/>
    </source>
</evidence>
<dbReference type="InterPro" id="IPR043502">
    <property type="entry name" value="DNA/RNA_pol_sf"/>
</dbReference>
<evidence type="ECO:0000313" key="1">
    <source>
        <dbReference type="EMBL" id="KRZ53667.1"/>
    </source>
</evidence>
<dbReference type="OrthoDB" id="5920167at2759"/>
<dbReference type="AlphaFoldDB" id="A0A0V1L278"/>
<evidence type="ECO:0008006" key="3">
    <source>
        <dbReference type="Google" id="ProtNLM"/>
    </source>
</evidence>
<dbReference type="Proteomes" id="UP000054721">
    <property type="component" value="Unassembled WGS sequence"/>
</dbReference>
<accession>A0A0V1L278</accession>
<dbReference type="Gene3D" id="3.10.10.10">
    <property type="entry name" value="HIV Type 1 Reverse Transcriptase, subunit A, domain 1"/>
    <property type="match status" value="1"/>
</dbReference>
<keyword evidence="2" id="KW-1185">Reference proteome</keyword>
<dbReference type="STRING" id="6335.A0A0V1L278"/>
<comment type="caution">
    <text evidence="1">The sequence shown here is derived from an EMBL/GenBank/DDBJ whole genome shotgun (WGS) entry which is preliminary data.</text>
</comment>
<organism evidence="1 2">
    <name type="scientific">Trichinella nativa</name>
    <dbReference type="NCBI Taxonomy" id="6335"/>
    <lineage>
        <taxon>Eukaryota</taxon>
        <taxon>Metazoa</taxon>
        <taxon>Ecdysozoa</taxon>
        <taxon>Nematoda</taxon>
        <taxon>Enoplea</taxon>
        <taxon>Dorylaimia</taxon>
        <taxon>Trichinellida</taxon>
        <taxon>Trichinellidae</taxon>
        <taxon>Trichinella</taxon>
    </lineage>
</organism>
<dbReference type="EMBL" id="JYDW01000158">
    <property type="protein sequence ID" value="KRZ53667.1"/>
    <property type="molecule type" value="Genomic_DNA"/>
</dbReference>
<proteinExistence type="predicted"/>
<gene>
    <name evidence="1" type="ORF">T02_11926</name>
</gene>
<reference evidence="1 2" key="1">
    <citation type="submission" date="2015-05" db="EMBL/GenBank/DDBJ databases">
        <title>Evolution of Trichinella species and genotypes.</title>
        <authorList>
            <person name="Korhonen P.K."/>
            <person name="Edoardo P."/>
            <person name="Giuseppe L.R."/>
            <person name="Gasser R.B."/>
        </authorList>
    </citation>
    <scope>NUCLEOTIDE SEQUENCE [LARGE SCALE GENOMIC DNA]</scope>
    <source>
        <strain evidence="1">ISS10</strain>
    </source>
</reference>